<feature type="non-terminal residue" evidence="1">
    <location>
        <position position="113"/>
    </location>
</feature>
<dbReference type="AlphaFoldDB" id="A0AA38G7B6"/>
<sequence length="113" mass="11540">RDGRRDSSSDWGSVCGMERTRLWNGVEVTDTIGCCVAMGICETMGADGVMAWVVDEGTTDMTGASDTADAMVMAGMGPSCETTGGEAGEGNTALLGADADAGIRAREMDTGMS</sequence>
<name>A0AA38G7B6_TAXCH</name>
<keyword evidence="2" id="KW-1185">Reference proteome</keyword>
<gene>
    <name evidence="1" type="ORF">KI387_020020</name>
</gene>
<reference evidence="1 2" key="1">
    <citation type="journal article" date="2021" name="Nat. Plants">
        <title>The Taxus genome provides insights into paclitaxel biosynthesis.</title>
        <authorList>
            <person name="Xiong X."/>
            <person name="Gou J."/>
            <person name="Liao Q."/>
            <person name="Li Y."/>
            <person name="Zhou Q."/>
            <person name="Bi G."/>
            <person name="Li C."/>
            <person name="Du R."/>
            <person name="Wang X."/>
            <person name="Sun T."/>
            <person name="Guo L."/>
            <person name="Liang H."/>
            <person name="Lu P."/>
            <person name="Wu Y."/>
            <person name="Zhang Z."/>
            <person name="Ro D.K."/>
            <person name="Shang Y."/>
            <person name="Huang S."/>
            <person name="Yan J."/>
        </authorList>
    </citation>
    <scope>NUCLEOTIDE SEQUENCE [LARGE SCALE GENOMIC DNA]</scope>
    <source>
        <strain evidence="1">Ta-2019</strain>
    </source>
</reference>
<dbReference type="EMBL" id="JAHRHJ020000004">
    <property type="protein sequence ID" value="KAH9318251.1"/>
    <property type="molecule type" value="Genomic_DNA"/>
</dbReference>
<proteinExistence type="predicted"/>
<comment type="caution">
    <text evidence="1">The sequence shown here is derived from an EMBL/GenBank/DDBJ whole genome shotgun (WGS) entry which is preliminary data.</text>
</comment>
<feature type="non-terminal residue" evidence="1">
    <location>
        <position position="1"/>
    </location>
</feature>
<protein>
    <submittedName>
        <fullName evidence="1">Uncharacterized protein</fullName>
    </submittedName>
</protein>
<evidence type="ECO:0000313" key="1">
    <source>
        <dbReference type="EMBL" id="KAH9318251.1"/>
    </source>
</evidence>
<accession>A0AA38G7B6</accession>
<organism evidence="1 2">
    <name type="scientific">Taxus chinensis</name>
    <name type="common">Chinese yew</name>
    <name type="synonym">Taxus wallichiana var. chinensis</name>
    <dbReference type="NCBI Taxonomy" id="29808"/>
    <lineage>
        <taxon>Eukaryota</taxon>
        <taxon>Viridiplantae</taxon>
        <taxon>Streptophyta</taxon>
        <taxon>Embryophyta</taxon>
        <taxon>Tracheophyta</taxon>
        <taxon>Spermatophyta</taxon>
        <taxon>Pinopsida</taxon>
        <taxon>Pinidae</taxon>
        <taxon>Conifers II</taxon>
        <taxon>Cupressales</taxon>
        <taxon>Taxaceae</taxon>
        <taxon>Taxus</taxon>
    </lineage>
</organism>
<evidence type="ECO:0000313" key="2">
    <source>
        <dbReference type="Proteomes" id="UP000824469"/>
    </source>
</evidence>
<dbReference type="Proteomes" id="UP000824469">
    <property type="component" value="Unassembled WGS sequence"/>
</dbReference>